<dbReference type="Pfam" id="PF12698">
    <property type="entry name" value="ABC2_membrane_3"/>
    <property type="match status" value="1"/>
</dbReference>
<name>A0A9X2L704_9PROT</name>
<feature type="transmembrane region" description="Helical" evidence="5">
    <location>
        <begin position="295"/>
        <end position="316"/>
    </location>
</feature>
<evidence type="ECO:0000256" key="2">
    <source>
        <dbReference type="ARBA" id="ARBA00022692"/>
    </source>
</evidence>
<reference evidence="7" key="1">
    <citation type="submission" date="2022-07" db="EMBL/GenBank/DDBJ databases">
        <title>Parvularcula maris sp. nov., an algicidal bacterium isolated from seawater.</title>
        <authorList>
            <person name="Li F."/>
        </authorList>
    </citation>
    <scope>NUCLEOTIDE SEQUENCE</scope>
    <source>
        <strain evidence="7">BGMRC 0090</strain>
    </source>
</reference>
<dbReference type="Proteomes" id="UP001142610">
    <property type="component" value="Unassembled WGS sequence"/>
</dbReference>
<organism evidence="7 8">
    <name type="scientific">Parvularcula maris</name>
    <dbReference type="NCBI Taxonomy" id="2965077"/>
    <lineage>
        <taxon>Bacteria</taxon>
        <taxon>Pseudomonadati</taxon>
        <taxon>Pseudomonadota</taxon>
        <taxon>Alphaproteobacteria</taxon>
        <taxon>Parvularculales</taxon>
        <taxon>Parvularculaceae</taxon>
        <taxon>Parvularcula</taxon>
    </lineage>
</organism>
<dbReference type="GO" id="GO:0140359">
    <property type="term" value="F:ABC-type transporter activity"/>
    <property type="evidence" value="ECO:0007669"/>
    <property type="project" value="InterPro"/>
</dbReference>
<feature type="transmembrane region" description="Helical" evidence="5">
    <location>
        <begin position="21"/>
        <end position="41"/>
    </location>
</feature>
<feature type="domain" description="ABC-2 type transporter transmembrane" evidence="6">
    <location>
        <begin position="202"/>
        <end position="495"/>
    </location>
</feature>
<evidence type="ECO:0000259" key="6">
    <source>
        <dbReference type="Pfam" id="PF12698"/>
    </source>
</evidence>
<evidence type="ECO:0000256" key="4">
    <source>
        <dbReference type="ARBA" id="ARBA00023136"/>
    </source>
</evidence>
<feature type="transmembrane region" description="Helical" evidence="5">
    <location>
        <begin position="480"/>
        <end position="501"/>
    </location>
</feature>
<dbReference type="AlphaFoldDB" id="A0A9X2L704"/>
<dbReference type="EMBL" id="JANIBC010000001">
    <property type="protein sequence ID" value="MCQ8184197.1"/>
    <property type="molecule type" value="Genomic_DNA"/>
</dbReference>
<feature type="transmembrane region" description="Helical" evidence="5">
    <location>
        <begin position="345"/>
        <end position="370"/>
    </location>
</feature>
<keyword evidence="8" id="KW-1185">Reference proteome</keyword>
<keyword evidence="3 5" id="KW-1133">Transmembrane helix</keyword>
<dbReference type="InterPro" id="IPR013525">
    <property type="entry name" value="ABC2_TM"/>
</dbReference>
<sequence length="530" mass="56774">MSGLFEIISHEYRKYVFTRGFIAFLFLIPLGMAVGLGVAFLQEATETAKTFVIIDRTGDYQETIAEAVETDRQERVLRRWDDFVTGLATAGIVDADALGYPFRPEADSGAPGMPDAEAIAASMTSSVGPSARREAFFEAGGLEEGRRRLSELASADLPKIEEPKLRYRVVELDLGLGADAGAEEIGTAYAPYMRGDEDLPDGGRLTGVVLIPQGFGDDPEISAVYLTDNLNDTGIAGFVRGAVSENLRTRAFLEAGVSEAEVVRITGLSASVRTVKAGTQEGDEAQNQRDQIERFLPFGLAYVLFFGAFSVGSMLLTNTIEEKSNKIVEMLLSSVSAGQLMIGKLIALALVGLTPMVFFAAVGIAILSVFGAGDEFFGLVLDVVTGSPLVPFFFLYFVLGYLLIGAVYLGIGAMCETIQDAQNLSTPLTFLVLLPTFAFVGIIVDDPNGVIARVLTFIPLYSHVTMMLRLSANPPVWEIIAGTAILAGSALLLIGFMGRIYRAGILQSGGKATFKGMLDAARTSRENAAR</sequence>
<comment type="caution">
    <text evidence="7">The sequence shown here is derived from an EMBL/GenBank/DDBJ whole genome shotgun (WGS) entry which is preliminary data.</text>
</comment>
<evidence type="ECO:0000313" key="8">
    <source>
        <dbReference type="Proteomes" id="UP001142610"/>
    </source>
</evidence>
<protein>
    <submittedName>
        <fullName evidence="7">ABC transporter permease</fullName>
    </submittedName>
</protein>
<gene>
    <name evidence="7" type="ORF">NOG11_02250</name>
</gene>
<comment type="subcellular location">
    <subcellularLocation>
        <location evidence="1">Membrane</location>
        <topology evidence="1">Multi-pass membrane protein</topology>
    </subcellularLocation>
</comment>
<evidence type="ECO:0000313" key="7">
    <source>
        <dbReference type="EMBL" id="MCQ8184197.1"/>
    </source>
</evidence>
<evidence type="ECO:0000256" key="1">
    <source>
        <dbReference type="ARBA" id="ARBA00004141"/>
    </source>
</evidence>
<accession>A0A9X2L704</accession>
<feature type="transmembrane region" description="Helical" evidence="5">
    <location>
        <begin position="423"/>
        <end position="444"/>
    </location>
</feature>
<evidence type="ECO:0000256" key="5">
    <source>
        <dbReference type="SAM" id="Phobius"/>
    </source>
</evidence>
<dbReference type="PANTHER" id="PTHR43471:SF3">
    <property type="entry name" value="ABC TRANSPORTER PERMEASE PROTEIN NATB"/>
    <property type="match status" value="1"/>
</dbReference>
<dbReference type="RefSeq" id="WP_256618001.1">
    <property type="nucleotide sequence ID" value="NZ_JANIBC010000001.1"/>
</dbReference>
<proteinExistence type="predicted"/>
<keyword evidence="4 5" id="KW-0472">Membrane</keyword>
<keyword evidence="2 5" id="KW-0812">Transmembrane</keyword>
<dbReference type="GO" id="GO:0016020">
    <property type="term" value="C:membrane"/>
    <property type="evidence" value="ECO:0007669"/>
    <property type="project" value="UniProtKB-SubCell"/>
</dbReference>
<evidence type="ECO:0000256" key="3">
    <source>
        <dbReference type="ARBA" id="ARBA00022989"/>
    </source>
</evidence>
<dbReference type="PANTHER" id="PTHR43471">
    <property type="entry name" value="ABC TRANSPORTER PERMEASE"/>
    <property type="match status" value="1"/>
</dbReference>
<feature type="transmembrane region" description="Helical" evidence="5">
    <location>
        <begin position="390"/>
        <end position="411"/>
    </location>
</feature>